<reference evidence="2" key="1">
    <citation type="journal article" date="2020" name="Stud. Mycol.">
        <title>101 Dothideomycetes genomes: a test case for predicting lifestyles and emergence of pathogens.</title>
        <authorList>
            <person name="Haridas S."/>
            <person name="Albert R."/>
            <person name="Binder M."/>
            <person name="Bloem J."/>
            <person name="Labutti K."/>
            <person name="Salamov A."/>
            <person name="Andreopoulos B."/>
            <person name="Baker S."/>
            <person name="Barry K."/>
            <person name="Bills G."/>
            <person name="Bluhm B."/>
            <person name="Cannon C."/>
            <person name="Castanera R."/>
            <person name="Culley D."/>
            <person name="Daum C."/>
            <person name="Ezra D."/>
            <person name="Gonzalez J."/>
            <person name="Henrissat B."/>
            <person name="Kuo A."/>
            <person name="Liang C."/>
            <person name="Lipzen A."/>
            <person name="Lutzoni F."/>
            <person name="Magnuson J."/>
            <person name="Mondo S."/>
            <person name="Nolan M."/>
            <person name="Ohm R."/>
            <person name="Pangilinan J."/>
            <person name="Park H.-J."/>
            <person name="Ramirez L."/>
            <person name="Alfaro M."/>
            <person name="Sun H."/>
            <person name="Tritt A."/>
            <person name="Yoshinaga Y."/>
            <person name="Zwiers L.-H."/>
            <person name="Turgeon B."/>
            <person name="Goodwin S."/>
            <person name="Spatafora J."/>
            <person name="Crous P."/>
            <person name="Grigoriev I."/>
        </authorList>
    </citation>
    <scope>NUCLEOTIDE SEQUENCE</scope>
    <source>
        <strain evidence="2">CBS 207.26</strain>
    </source>
</reference>
<feature type="compositionally biased region" description="Polar residues" evidence="1">
    <location>
        <begin position="194"/>
        <end position="208"/>
    </location>
</feature>
<protein>
    <recommendedName>
        <fullName evidence="4">F-box domain-containing protein</fullName>
    </recommendedName>
</protein>
<dbReference type="Proteomes" id="UP000800200">
    <property type="component" value="Unassembled WGS sequence"/>
</dbReference>
<dbReference type="AlphaFoldDB" id="A0A6A6DKQ3"/>
<evidence type="ECO:0000256" key="1">
    <source>
        <dbReference type="SAM" id="MobiDB-lite"/>
    </source>
</evidence>
<feature type="compositionally biased region" description="Pro residues" evidence="1">
    <location>
        <begin position="276"/>
        <end position="289"/>
    </location>
</feature>
<feature type="compositionally biased region" description="Polar residues" evidence="1">
    <location>
        <begin position="215"/>
        <end position="237"/>
    </location>
</feature>
<feature type="region of interest" description="Disordered" evidence="1">
    <location>
        <begin position="194"/>
        <end position="289"/>
    </location>
</feature>
<feature type="region of interest" description="Disordered" evidence="1">
    <location>
        <begin position="137"/>
        <end position="182"/>
    </location>
</feature>
<sequence length="469" mass="51489">MRSAVKLTIESRAERKDKCLDMQGMKLIMCDCAPPWHCTSPFSDFTPIAHPVFVESQRFRLWSKLRKGKKDVQPATLNERVIEVGESNAHQAPLAENVPTRENSPYPSLANRHVVESASMPNIMEIKWEKERGIIRKRGIPKGTTPAVDSVRSAKPTLSSASTTTNQTATTTTAQDKVHSTSSPVGAAVLGHQSAASLQQGKPSSMESSIKETRQLGNASLGPTTSSKEPDNSSMESQKAVVRSKRSSFLSSMVTSSPSENLFSKRGKQKLSLTNPPRPTPIKTPRNPPLTLPQLLPDLLFCITDFLDWPSVIFLKLTCKSLYQTIPIPKLPPTNEEKEKVLRVYHPTRYFDNELPYLCRSCMMWHTINTSYSSGYGSLSSSYSGSYVGTYNPSTYYQSGAGNYGGGRAKMCGRCLGLLEPGYITGCLLYLTAQFGDNVEFGQGTERGESLNVEAKRLEGGEVVRSGGN</sequence>
<feature type="compositionally biased region" description="Low complexity" evidence="1">
    <location>
        <begin position="157"/>
        <end position="174"/>
    </location>
</feature>
<proteinExistence type="predicted"/>
<feature type="compositionally biased region" description="Polar residues" evidence="1">
    <location>
        <begin position="247"/>
        <end position="262"/>
    </location>
</feature>
<evidence type="ECO:0000313" key="2">
    <source>
        <dbReference type="EMBL" id="KAF2180094.1"/>
    </source>
</evidence>
<gene>
    <name evidence="2" type="ORF">K469DRAFT_753598</name>
</gene>
<keyword evidence="3" id="KW-1185">Reference proteome</keyword>
<evidence type="ECO:0000313" key="3">
    <source>
        <dbReference type="Proteomes" id="UP000800200"/>
    </source>
</evidence>
<organism evidence="2 3">
    <name type="scientific">Zopfia rhizophila CBS 207.26</name>
    <dbReference type="NCBI Taxonomy" id="1314779"/>
    <lineage>
        <taxon>Eukaryota</taxon>
        <taxon>Fungi</taxon>
        <taxon>Dikarya</taxon>
        <taxon>Ascomycota</taxon>
        <taxon>Pezizomycotina</taxon>
        <taxon>Dothideomycetes</taxon>
        <taxon>Dothideomycetes incertae sedis</taxon>
        <taxon>Zopfiaceae</taxon>
        <taxon>Zopfia</taxon>
    </lineage>
</organism>
<dbReference type="EMBL" id="ML994660">
    <property type="protein sequence ID" value="KAF2180094.1"/>
    <property type="molecule type" value="Genomic_DNA"/>
</dbReference>
<accession>A0A6A6DKQ3</accession>
<name>A0A6A6DKQ3_9PEZI</name>
<evidence type="ECO:0008006" key="4">
    <source>
        <dbReference type="Google" id="ProtNLM"/>
    </source>
</evidence>